<dbReference type="GO" id="GO:0005524">
    <property type="term" value="F:ATP binding"/>
    <property type="evidence" value="ECO:0007669"/>
    <property type="project" value="InterPro"/>
</dbReference>
<dbReference type="GO" id="GO:0006298">
    <property type="term" value="P:mismatch repair"/>
    <property type="evidence" value="ECO:0007669"/>
    <property type="project" value="UniProtKB-UniRule"/>
</dbReference>
<dbReference type="PROSITE" id="PS00058">
    <property type="entry name" value="DNA_MISMATCH_REPAIR_1"/>
    <property type="match status" value="1"/>
</dbReference>
<accession>A0A511V8H3</accession>
<comment type="caution">
    <text evidence="8">The sequence shown here is derived from an EMBL/GenBank/DDBJ whole genome shotgun (WGS) entry which is preliminary data.</text>
</comment>
<dbReference type="GO" id="GO:0030983">
    <property type="term" value="F:mismatched DNA binding"/>
    <property type="evidence" value="ECO:0007669"/>
    <property type="project" value="InterPro"/>
</dbReference>
<dbReference type="EMBL" id="BJXX01000122">
    <property type="protein sequence ID" value="GEN35234.1"/>
    <property type="molecule type" value="Genomic_DNA"/>
</dbReference>
<dbReference type="OrthoDB" id="9763467at2"/>
<dbReference type="HAMAP" id="MF_00149">
    <property type="entry name" value="DNA_mis_repair"/>
    <property type="match status" value="1"/>
</dbReference>
<dbReference type="InterPro" id="IPR014762">
    <property type="entry name" value="DNA_mismatch_repair_CS"/>
</dbReference>
<dbReference type="InterPro" id="IPR014721">
    <property type="entry name" value="Ribsml_uS5_D2-typ_fold_subgr"/>
</dbReference>
<dbReference type="InterPro" id="IPR042121">
    <property type="entry name" value="MutL_C_regsub"/>
</dbReference>
<sequence>MANIQVMDAQLANLIAAGEVVERPASVVKELVENAIDAGSTRIEVHLEEGGLASIRVVDNGCGMVEEDCRLAFERHATSKLKRERDLAHIRTLGFRGEALPSIAAVSRTEVKSTPKGEKVGTRIRIVGGREDVCEPIAFPRGTEVIVSDLFYNTPARLKYMKTIHTEVGHASDVMNRLALSHPTIAFLLTHNQKQLLRTSGDGQLLHVIAAVYGMNVARNMVKIEAESLDFTMTGYLARPEITRASRSYISTLINGRYIRNMGLTNAILRGYHTLLPINRYPIAVLSIDMDPTLVDVNVHPAKLEVRFSKDQELYAFVEQEVKQVWSAQRLIPEPGRKRSAQSGPRPKSNEYQASMDWTLFVPGREEKRREAGVSASDFEQGTIGEEDADSRQEEWKSEARWEAEVGSGGTEKNRANQIKTRPHSPFSGFGSERAEDTAATESLYRTEPGSDYVAERKLNIADAEDAPAASLSTQDSASQMNAVPTTEKQPLSEGQAQDEPESVERDAVNLRVPEMYPLGQLHGTYILAQNQDGMFMIDQHAAQERIFYEYFLNKLREEAIESQDLLIPITLELTAAEAAAVEEGRDWFEQVGVHMEPFGANSYIIRSHPRWLPRGEEEAILREMVEMVLTSKKGIDVVKLREAAAITMSCKAAIKANRYLNHAEMEALIERLRRTTSPFTCPHGRPIIIHFSTYDIEKMFKRVM</sequence>
<dbReference type="AlphaFoldDB" id="A0A511V8H3"/>
<proteinExistence type="inferred from homology"/>
<feature type="compositionally biased region" description="Basic and acidic residues" evidence="5">
    <location>
        <begin position="390"/>
        <end position="404"/>
    </location>
</feature>
<dbReference type="InterPro" id="IPR038973">
    <property type="entry name" value="MutL/Mlh/Pms-like"/>
</dbReference>
<dbReference type="PANTHER" id="PTHR10073:SF12">
    <property type="entry name" value="DNA MISMATCH REPAIR PROTEIN MLH1"/>
    <property type="match status" value="1"/>
</dbReference>
<dbReference type="Proteomes" id="UP000321157">
    <property type="component" value="Unassembled WGS sequence"/>
</dbReference>
<keyword evidence="3 4" id="KW-0234">DNA repair</keyword>
<dbReference type="RefSeq" id="WP_146810670.1">
    <property type="nucleotide sequence ID" value="NZ_BJXX01000122.1"/>
</dbReference>
<evidence type="ECO:0000256" key="4">
    <source>
        <dbReference type="HAMAP-Rule" id="MF_00149"/>
    </source>
</evidence>
<feature type="region of interest" description="Disordered" evidence="5">
    <location>
        <begin position="333"/>
        <end position="449"/>
    </location>
</feature>
<protein>
    <recommendedName>
        <fullName evidence="4">DNA mismatch repair protein MutL</fullName>
    </recommendedName>
</protein>
<dbReference type="InterPro" id="IPR020568">
    <property type="entry name" value="Ribosomal_Su5_D2-typ_SF"/>
</dbReference>
<evidence type="ECO:0000313" key="9">
    <source>
        <dbReference type="Proteomes" id="UP000321157"/>
    </source>
</evidence>
<dbReference type="Pfam" id="PF01119">
    <property type="entry name" value="DNA_mis_repair"/>
    <property type="match status" value="1"/>
</dbReference>
<dbReference type="NCBIfam" id="TIGR00585">
    <property type="entry name" value="mutl"/>
    <property type="match status" value="1"/>
</dbReference>
<dbReference type="GO" id="GO:0032300">
    <property type="term" value="C:mismatch repair complex"/>
    <property type="evidence" value="ECO:0007669"/>
    <property type="project" value="InterPro"/>
</dbReference>
<keyword evidence="9" id="KW-1185">Reference proteome</keyword>
<dbReference type="Pfam" id="PF08676">
    <property type="entry name" value="MutL_C"/>
    <property type="match status" value="1"/>
</dbReference>
<keyword evidence="2 4" id="KW-0227">DNA damage</keyword>
<dbReference type="CDD" id="cd00782">
    <property type="entry name" value="MutL_Trans"/>
    <property type="match status" value="1"/>
</dbReference>
<dbReference type="InterPro" id="IPR002099">
    <property type="entry name" value="MutL/Mlh/PMS"/>
</dbReference>
<gene>
    <name evidence="8" type="primary">hexB</name>
    <name evidence="4" type="synonym">mutL</name>
    <name evidence="8" type="ORF">ADA01nite_26940</name>
</gene>
<dbReference type="Gene3D" id="3.30.1540.20">
    <property type="entry name" value="MutL, C-terminal domain, dimerisation subdomain"/>
    <property type="match status" value="1"/>
</dbReference>
<name>A0A511V8H3_9BACL</name>
<reference evidence="8 9" key="1">
    <citation type="submission" date="2019-07" db="EMBL/GenBank/DDBJ databases">
        <title>Whole genome shotgun sequence of Aneurinibacillus danicus NBRC 102444.</title>
        <authorList>
            <person name="Hosoyama A."/>
            <person name="Uohara A."/>
            <person name="Ohji S."/>
            <person name="Ichikawa N."/>
        </authorList>
    </citation>
    <scope>NUCLEOTIDE SEQUENCE [LARGE SCALE GENOMIC DNA]</scope>
    <source>
        <strain evidence="8 9">NBRC 102444</strain>
    </source>
</reference>
<feature type="region of interest" description="Disordered" evidence="5">
    <location>
        <begin position="466"/>
        <end position="505"/>
    </location>
</feature>
<dbReference type="SMART" id="SM00853">
    <property type="entry name" value="MutL_C"/>
    <property type="match status" value="1"/>
</dbReference>
<dbReference type="SUPFAM" id="SSF54211">
    <property type="entry name" value="Ribosomal protein S5 domain 2-like"/>
    <property type="match status" value="1"/>
</dbReference>
<dbReference type="InterPro" id="IPR042120">
    <property type="entry name" value="MutL_C_dimsub"/>
</dbReference>
<evidence type="ECO:0000259" key="7">
    <source>
        <dbReference type="SMART" id="SM01340"/>
    </source>
</evidence>
<feature type="domain" description="MutL C-terminal dimerisation" evidence="6">
    <location>
        <begin position="518"/>
        <end position="661"/>
    </location>
</feature>
<dbReference type="Pfam" id="PF13589">
    <property type="entry name" value="HATPase_c_3"/>
    <property type="match status" value="1"/>
</dbReference>
<dbReference type="Gene3D" id="3.30.1370.100">
    <property type="entry name" value="MutL, C-terminal domain, regulatory subdomain"/>
    <property type="match status" value="1"/>
</dbReference>
<dbReference type="NCBIfam" id="NF000950">
    <property type="entry name" value="PRK00095.1-3"/>
    <property type="match status" value="1"/>
</dbReference>
<dbReference type="SMART" id="SM01340">
    <property type="entry name" value="DNA_mis_repair"/>
    <property type="match status" value="1"/>
</dbReference>
<comment type="similarity">
    <text evidence="1 4">Belongs to the DNA mismatch repair MutL/HexB family.</text>
</comment>
<dbReference type="SUPFAM" id="SSF118116">
    <property type="entry name" value="DNA mismatch repair protein MutL"/>
    <property type="match status" value="1"/>
</dbReference>
<evidence type="ECO:0000256" key="3">
    <source>
        <dbReference type="ARBA" id="ARBA00023204"/>
    </source>
</evidence>
<dbReference type="SUPFAM" id="SSF55874">
    <property type="entry name" value="ATPase domain of HSP90 chaperone/DNA topoisomerase II/histidine kinase"/>
    <property type="match status" value="1"/>
</dbReference>
<dbReference type="InterPro" id="IPR013507">
    <property type="entry name" value="DNA_mismatch_S5_2-like"/>
</dbReference>
<evidence type="ECO:0000259" key="6">
    <source>
        <dbReference type="SMART" id="SM00853"/>
    </source>
</evidence>
<dbReference type="FunFam" id="3.30.565.10:FF:000003">
    <property type="entry name" value="DNA mismatch repair endonuclease MutL"/>
    <property type="match status" value="1"/>
</dbReference>
<dbReference type="InterPro" id="IPR036890">
    <property type="entry name" value="HATPase_C_sf"/>
</dbReference>
<dbReference type="GO" id="GO:0016887">
    <property type="term" value="F:ATP hydrolysis activity"/>
    <property type="evidence" value="ECO:0007669"/>
    <property type="project" value="InterPro"/>
</dbReference>
<dbReference type="InterPro" id="IPR020667">
    <property type="entry name" value="DNA_mismatch_repair_MutL"/>
</dbReference>
<evidence type="ECO:0000313" key="8">
    <source>
        <dbReference type="EMBL" id="GEN35234.1"/>
    </source>
</evidence>
<dbReference type="InterPro" id="IPR037198">
    <property type="entry name" value="MutL_C_sf"/>
</dbReference>
<feature type="compositionally biased region" description="Polar residues" evidence="5">
    <location>
        <begin position="471"/>
        <end position="496"/>
    </location>
</feature>
<organism evidence="8 9">
    <name type="scientific">Aneurinibacillus danicus</name>
    <dbReference type="NCBI Taxonomy" id="267746"/>
    <lineage>
        <taxon>Bacteria</taxon>
        <taxon>Bacillati</taxon>
        <taxon>Bacillota</taxon>
        <taxon>Bacilli</taxon>
        <taxon>Bacillales</taxon>
        <taxon>Paenibacillaceae</taxon>
        <taxon>Aneurinibacillus group</taxon>
        <taxon>Aneurinibacillus</taxon>
    </lineage>
</organism>
<dbReference type="Gene3D" id="3.30.230.10">
    <property type="match status" value="1"/>
</dbReference>
<dbReference type="Gene3D" id="3.30.565.10">
    <property type="entry name" value="Histidine kinase-like ATPase, C-terminal domain"/>
    <property type="match status" value="1"/>
</dbReference>
<comment type="function">
    <text evidence="4">This protein is involved in the repair of mismatches in DNA. It is required for dam-dependent methyl-directed DNA mismatch repair. May act as a 'molecular matchmaker', a protein that promotes the formation of a stable complex between two or more DNA-binding proteins in an ATP-dependent manner without itself being part of a final effector complex.</text>
</comment>
<dbReference type="GO" id="GO:0140664">
    <property type="term" value="F:ATP-dependent DNA damage sensor activity"/>
    <property type="evidence" value="ECO:0007669"/>
    <property type="project" value="InterPro"/>
</dbReference>
<evidence type="ECO:0000256" key="1">
    <source>
        <dbReference type="ARBA" id="ARBA00006082"/>
    </source>
</evidence>
<feature type="domain" description="DNA mismatch repair protein S5" evidence="7">
    <location>
        <begin position="209"/>
        <end position="327"/>
    </location>
</feature>
<dbReference type="InterPro" id="IPR014790">
    <property type="entry name" value="MutL_C"/>
</dbReference>
<dbReference type="PANTHER" id="PTHR10073">
    <property type="entry name" value="DNA MISMATCH REPAIR PROTEIN MLH, PMS, MUTL"/>
    <property type="match status" value="1"/>
</dbReference>
<evidence type="ECO:0000256" key="2">
    <source>
        <dbReference type="ARBA" id="ARBA00022763"/>
    </source>
</evidence>
<evidence type="ECO:0000256" key="5">
    <source>
        <dbReference type="SAM" id="MobiDB-lite"/>
    </source>
</evidence>
<dbReference type="CDD" id="cd16926">
    <property type="entry name" value="HATPase_MutL-MLH-PMS-like"/>
    <property type="match status" value="1"/>
</dbReference>